<gene>
    <name evidence="2" type="ORF">CYME_CMR438C</name>
</gene>
<feature type="transmembrane region" description="Helical" evidence="1">
    <location>
        <begin position="77"/>
        <end position="96"/>
    </location>
</feature>
<organism evidence="2 3">
    <name type="scientific">Cyanidioschyzon merolae (strain NIES-3377 / 10D)</name>
    <name type="common">Unicellular red alga</name>
    <dbReference type="NCBI Taxonomy" id="280699"/>
    <lineage>
        <taxon>Eukaryota</taxon>
        <taxon>Rhodophyta</taxon>
        <taxon>Bangiophyceae</taxon>
        <taxon>Cyanidiales</taxon>
        <taxon>Cyanidiaceae</taxon>
        <taxon>Cyanidioschyzon</taxon>
    </lineage>
</organism>
<dbReference type="OrthoDB" id="2013891at2759"/>
<dbReference type="Gramene" id="CMR438CT">
    <property type="protein sequence ID" value="CMR438CT"/>
    <property type="gene ID" value="CMR438C"/>
</dbReference>
<dbReference type="AlphaFoldDB" id="M1VLL8"/>
<dbReference type="HOGENOM" id="CLU_1858104_0_0_1"/>
<name>M1VLL8_CYAM1</name>
<evidence type="ECO:0000256" key="1">
    <source>
        <dbReference type="SAM" id="Phobius"/>
    </source>
</evidence>
<keyword evidence="1" id="KW-0472">Membrane</keyword>
<dbReference type="Proteomes" id="UP000007014">
    <property type="component" value="Chromosome 18"/>
</dbReference>
<dbReference type="KEGG" id="cme:CYME_CMR438C"/>
<dbReference type="RefSeq" id="XP_005538649.1">
    <property type="nucleotide sequence ID" value="XM_005538592.1"/>
</dbReference>
<sequence length="138" mass="14916">MLSFQPVLARTFTAANWQRSSLNSGADAHARTFLKRSTYPATASCTRRAQPSPTSTVQFLMCKGDEKPAYLRFPIPAYGYLGISSVLAIAAIGSVFELSSGKPQYGVVFTASVLALSLPGFLATFWLALEKGRDESDQ</sequence>
<dbReference type="GeneID" id="16997058"/>
<evidence type="ECO:0000313" key="2">
    <source>
        <dbReference type="EMBL" id="BAM82613.1"/>
    </source>
</evidence>
<reference evidence="2 3" key="2">
    <citation type="journal article" date="2007" name="BMC Biol.">
        <title>A 100%-complete sequence reveals unusually simple genomic features in the hot-spring red alga Cyanidioschyzon merolae.</title>
        <authorList>
            <person name="Nozaki H."/>
            <person name="Takano H."/>
            <person name="Misumi O."/>
            <person name="Terasawa K."/>
            <person name="Matsuzaki M."/>
            <person name="Maruyama S."/>
            <person name="Nishida K."/>
            <person name="Yagisawa F."/>
            <person name="Yoshida Y."/>
            <person name="Fujiwara T."/>
            <person name="Takio S."/>
            <person name="Tamura K."/>
            <person name="Chung S.J."/>
            <person name="Nakamura S."/>
            <person name="Kuroiwa H."/>
            <person name="Tanaka K."/>
            <person name="Sato N."/>
            <person name="Kuroiwa T."/>
        </authorList>
    </citation>
    <scope>NUCLEOTIDE SEQUENCE [LARGE SCALE GENOMIC DNA]</scope>
    <source>
        <strain evidence="2 3">10D</strain>
    </source>
</reference>
<keyword evidence="1" id="KW-1133">Transmembrane helix</keyword>
<accession>M1VLL8</accession>
<keyword evidence="3" id="KW-1185">Reference proteome</keyword>
<feature type="transmembrane region" description="Helical" evidence="1">
    <location>
        <begin position="108"/>
        <end position="129"/>
    </location>
</feature>
<proteinExistence type="predicted"/>
<dbReference type="EMBL" id="AP006500">
    <property type="protein sequence ID" value="BAM82613.1"/>
    <property type="molecule type" value="Genomic_DNA"/>
</dbReference>
<protein>
    <submittedName>
        <fullName evidence="2">Uncharacterized protein</fullName>
    </submittedName>
</protein>
<reference evidence="2 3" key="1">
    <citation type="journal article" date="2004" name="Nature">
        <title>Genome sequence of the ultrasmall unicellular red alga Cyanidioschyzon merolae 10D.</title>
        <authorList>
            <person name="Matsuzaki M."/>
            <person name="Misumi O."/>
            <person name="Shin-i T."/>
            <person name="Maruyama S."/>
            <person name="Takahara M."/>
            <person name="Miyagishima S."/>
            <person name="Mori T."/>
            <person name="Nishida K."/>
            <person name="Yagisawa F."/>
            <person name="Nishida K."/>
            <person name="Yoshida Y."/>
            <person name="Nishimura Y."/>
            <person name="Nakao S."/>
            <person name="Kobayashi T."/>
            <person name="Momoyama Y."/>
            <person name="Higashiyama T."/>
            <person name="Minoda A."/>
            <person name="Sano M."/>
            <person name="Nomoto H."/>
            <person name="Oishi K."/>
            <person name="Hayashi H."/>
            <person name="Ohta F."/>
            <person name="Nishizaka S."/>
            <person name="Haga S."/>
            <person name="Miura S."/>
            <person name="Morishita T."/>
            <person name="Kabeya Y."/>
            <person name="Terasawa K."/>
            <person name="Suzuki Y."/>
            <person name="Ishii Y."/>
            <person name="Asakawa S."/>
            <person name="Takano H."/>
            <person name="Ohta N."/>
            <person name="Kuroiwa H."/>
            <person name="Tanaka K."/>
            <person name="Shimizu N."/>
            <person name="Sugano S."/>
            <person name="Sato N."/>
            <person name="Nozaki H."/>
            <person name="Ogasawara N."/>
            <person name="Kohara Y."/>
            <person name="Kuroiwa T."/>
        </authorList>
    </citation>
    <scope>NUCLEOTIDE SEQUENCE [LARGE SCALE GENOMIC DNA]</scope>
    <source>
        <strain evidence="2 3">10D</strain>
    </source>
</reference>
<keyword evidence="1" id="KW-0812">Transmembrane</keyword>
<evidence type="ECO:0000313" key="3">
    <source>
        <dbReference type="Proteomes" id="UP000007014"/>
    </source>
</evidence>